<reference evidence="1 2" key="1">
    <citation type="submission" date="2019-04" db="EMBL/GenBank/DDBJ databases">
        <title>Genome sequence of Pelagicola litoralis CL-ES2.</title>
        <authorList>
            <person name="Cao J."/>
        </authorList>
    </citation>
    <scope>NUCLEOTIDE SEQUENCE [LARGE SCALE GENOMIC DNA]</scope>
    <source>
        <strain evidence="1 2">CL-ES2</strain>
    </source>
</reference>
<dbReference type="AlphaFoldDB" id="A0A4U7MT58"/>
<dbReference type="Proteomes" id="UP000306575">
    <property type="component" value="Unassembled WGS sequence"/>
</dbReference>
<evidence type="ECO:0000313" key="2">
    <source>
        <dbReference type="Proteomes" id="UP000306575"/>
    </source>
</evidence>
<keyword evidence="2" id="KW-1185">Reference proteome</keyword>
<organism evidence="1 2">
    <name type="scientific">Shimia litoralis</name>
    <dbReference type="NCBI Taxonomy" id="420403"/>
    <lineage>
        <taxon>Bacteria</taxon>
        <taxon>Pseudomonadati</taxon>
        <taxon>Pseudomonadota</taxon>
        <taxon>Alphaproteobacteria</taxon>
        <taxon>Rhodobacterales</taxon>
        <taxon>Roseobacteraceae</taxon>
    </lineage>
</organism>
<dbReference type="OrthoDB" id="5438043at2"/>
<accession>A0A4U7MT58</accession>
<comment type="caution">
    <text evidence="1">The sequence shown here is derived from an EMBL/GenBank/DDBJ whole genome shotgun (WGS) entry which is preliminary data.</text>
</comment>
<gene>
    <name evidence="1" type="ORF">FAP39_16400</name>
</gene>
<evidence type="ECO:0000313" key="1">
    <source>
        <dbReference type="EMBL" id="TKZ15887.1"/>
    </source>
</evidence>
<proteinExistence type="predicted"/>
<sequence length="78" mass="8530">MSHDYLSETPLLDYQNPAIKALIAQRGWAALSEGDSIGAAYDFVRNEVLFGYNSEDALPASKVLAEVVLLFRTGLRLG</sequence>
<protein>
    <submittedName>
        <fullName evidence="1">Uncharacterized protein</fullName>
    </submittedName>
</protein>
<name>A0A4U7MT58_9RHOB</name>
<dbReference type="RefSeq" id="WP_138017465.1">
    <property type="nucleotide sequence ID" value="NZ_SULI01000034.1"/>
</dbReference>
<dbReference type="EMBL" id="SULI01000034">
    <property type="protein sequence ID" value="TKZ15887.1"/>
    <property type="molecule type" value="Genomic_DNA"/>
</dbReference>